<dbReference type="Pfam" id="PF05378">
    <property type="entry name" value="Hydant_A_N"/>
    <property type="match status" value="1"/>
</dbReference>
<dbReference type="SUPFAM" id="SSF53067">
    <property type="entry name" value="Actin-like ATPase domain"/>
    <property type="match status" value="1"/>
</dbReference>
<dbReference type="GO" id="GO:0017168">
    <property type="term" value="F:5-oxoprolinase (ATP-hydrolyzing) activity"/>
    <property type="evidence" value="ECO:0007669"/>
    <property type="project" value="TreeGrafter"/>
</dbReference>
<dbReference type="InterPro" id="IPR045079">
    <property type="entry name" value="Oxoprolinase-like"/>
</dbReference>
<dbReference type="GO" id="GO:0005829">
    <property type="term" value="C:cytosol"/>
    <property type="evidence" value="ECO:0007669"/>
    <property type="project" value="TreeGrafter"/>
</dbReference>
<protein>
    <recommendedName>
        <fullName evidence="5">Hydantoinase/oxoprolinase family protein</fullName>
    </recommendedName>
</protein>
<dbReference type="PANTHER" id="PTHR11365:SF23">
    <property type="entry name" value="HYPOTHETICAL 5-OXOPROLINASE (EUROFUNG)-RELATED"/>
    <property type="match status" value="1"/>
</dbReference>
<gene>
    <name evidence="3" type="ORF">EDM56_00160</name>
</gene>
<dbReference type="GO" id="GO:0006749">
    <property type="term" value="P:glutathione metabolic process"/>
    <property type="evidence" value="ECO:0007669"/>
    <property type="project" value="TreeGrafter"/>
</dbReference>
<dbReference type="Pfam" id="PF01968">
    <property type="entry name" value="Hydantoinase_A"/>
    <property type="match status" value="1"/>
</dbReference>
<dbReference type="InterPro" id="IPR043129">
    <property type="entry name" value="ATPase_NBD"/>
</dbReference>
<accession>A0A3M8DWP4</accession>
<organism evidence="3 4">
    <name type="scientific">Brevibacillus fluminis</name>
    <dbReference type="NCBI Taxonomy" id="511487"/>
    <lineage>
        <taxon>Bacteria</taxon>
        <taxon>Bacillati</taxon>
        <taxon>Bacillota</taxon>
        <taxon>Bacilli</taxon>
        <taxon>Bacillales</taxon>
        <taxon>Paenibacillaceae</taxon>
        <taxon>Brevibacillus</taxon>
    </lineage>
</organism>
<dbReference type="EMBL" id="RHHQ01000002">
    <property type="protein sequence ID" value="RNB92600.1"/>
    <property type="molecule type" value="Genomic_DNA"/>
</dbReference>
<keyword evidence="4" id="KW-1185">Reference proteome</keyword>
<feature type="domain" description="Hydantoinase/oxoprolinase N-terminal" evidence="2">
    <location>
        <begin position="3"/>
        <end position="170"/>
    </location>
</feature>
<dbReference type="AlphaFoldDB" id="A0A3M8DWP4"/>
<comment type="caution">
    <text evidence="3">The sequence shown here is derived from an EMBL/GenBank/DDBJ whole genome shotgun (WGS) entry which is preliminary data.</text>
</comment>
<proteinExistence type="predicted"/>
<dbReference type="Gene3D" id="3.30.420.40">
    <property type="match status" value="1"/>
</dbReference>
<evidence type="ECO:0008006" key="5">
    <source>
        <dbReference type="Google" id="ProtNLM"/>
    </source>
</evidence>
<evidence type="ECO:0000313" key="4">
    <source>
        <dbReference type="Proteomes" id="UP000271031"/>
    </source>
</evidence>
<sequence>MKLGIDVGGTNTDAVILSKEGRLLGQAKQATTPDILTGIRQTAAGVLVETGYSPERIQGIFVGTTQMLNALYQGRGLTDTALVRICPNPSQMKPGIGWPEGIARHIKLVEHLAGGVELDGSRRNKIDFSGKIDNLIERLKESGCRAVAIVSTFSSLHHEEEIELAALINRALPEMSVTLSHSVGSIGFLQRENAALLNAMLSNVMEKAIGGLSTLFSELGFRCPYWFVQNDGSLMSLEKARAYPIMTIGSGVANSLRGASFLTGLDNCVVVDMGGSTTEVGLVLGGEPQELTRNSKLLGIHVNVRLPKATSLAFGGESPINTIDGLPQREHRLTDVFLQLYPHTYLPRRQLGAEVPQLEQEEAEHVIKHVIDTLRETIDRVQPVKERLPIVLVGGGSPLLVDRLFYKYGETIHPPGFQICNAVGACMAPVSWQIDRIYWLNDRTKEEIVDELTQEALIEVERSGGVKDSIRLVQVEEIPFDYYKGEVIRLRVKATGELQL</sequence>
<evidence type="ECO:0000259" key="2">
    <source>
        <dbReference type="Pfam" id="PF05378"/>
    </source>
</evidence>
<dbReference type="Proteomes" id="UP000271031">
    <property type="component" value="Unassembled WGS sequence"/>
</dbReference>
<evidence type="ECO:0000313" key="3">
    <source>
        <dbReference type="EMBL" id="RNB92600.1"/>
    </source>
</evidence>
<feature type="domain" description="Hydantoinase A/oxoprolinase" evidence="1">
    <location>
        <begin position="191"/>
        <end position="320"/>
    </location>
</feature>
<dbReference type="RefSeq" id="WP_122915857.1">
    <property type="nucleotide sequence ID" value="NZ_RHHQ01000002.1"/>
</dbReference>
<dbReference type="OrthoDB" id="9768323at2"/>
<name>A0A3M8DWP4_9BACL</name>
<evidence type="ECO:0000259" key="1">
    <source>
        <dbReference type="Pfam" id="PF01968"/>
    </source>
</evidence>
<dbReference type="PANTHER" id="PTHR11365">
    <property type="entry name" value="5-OXOPROLINASE RELATED"/>
    <property type="match status" value="1"/>
</dbReference>
<dbReference type="InterPro" id="IPR008040">
    <property type="entry name" value="Hydant_A_N"/>
</dbReference>
<reference evidence="3 4" key="1">
    <citation type="submission" date="2018-10" db="EMBL/GenBank/DDBJ databases">
        <title>Phylogenomics of Brevibacillus.</title>
        <authorList>
            <person name="Dunlap C."/>
        </authorList>
    </citation>
    <scope>NUCLEOTIDE SEQUENCE [LARGE SCALE GENOMIC DNA]</scope>
    <source>
        <strain evidence="3 4">JCM 15716</strain>
    </source>
</reference>
<dbReference type="InterPro" id="IPR002821">
    <property type="entry name" value="Hydantoinase_A"/>
</dbReference>